<feature type="transmembrane region" description="Helical" evidence="2">
    <location>
        <begin position="153"/>
        <end position="172"/>
    </location>
</feature>
<feature type="domain" description="EamA" evidence="3">
    <location>
        <begin position="6"/>
        <end position="141"/>
    </location>
</feature>
<feature type="domain" description="EamA" evidence="3">
    <location>
        <begin position="154"/>
        <end position="290"/>
    </location>
</feature>
<gene>
    <name evidence="4" type="ORF">CLOHIR_01070</name>
</gene>
<evidence type="ECO:0000259" key="3">
    <source>
        <dbReference type="Pfam" id="PF00892"/>
    </source>
</evidence>
<accession>B6FYW6</accession>
<dbReference type="SUPFAM" id="SSF103481">
    <property type="entry name" value="Multidrug resistance efflux transporter EmrE"/>
    <property type="match status" value="2"/>
</dbReference>
<evidence type="ECO:0000256" key="1">
    <source>
        <dbReference type="ARBA" id="ARBA00007362"/>
    </source>
</evidence>
<dbReference type="EMBL" id="ABWP01000045">
    <property type="protein sequence ID" value="EEA85347.1"/>
    <property type="molecule type" value="Genomic_DNA"/>
</dbReference>
<feature type="transmembrane region" description="Helical" evidence="2">
    <location>
        <begin position="216"/>
        <end position="238"/>
    </location>
</feature>
<dbReference type="OrthoDB" id="6707571at2"/>
<dbReference type="Gene3D" id="1.10.3730.20">
    <property type="match status" value="1"/>
</dbReference>
<dbReference type="GO" id="GO:0016020">
    <property type="term" value="C:membrane"/>
    <property type="evidence" value="ECO:0007669"/>
    <property type="project" value="InterPro"/>
</dbReference>
<feature type="transmembrane region" description="Helical" evidence="2">
    <location>
        <begin position="30"/>
        <end position="56"/>
    </location>
</feature>
<keyword evidence="2" id="KW-0472">Membrane</keyword>
<feature type="transmembrane region" description="Helical" evidence="2">
    <location>
        <begin position="275"/>
        <end position="294"/>
    </location>
</feature>
<feature type="transmembrane region" description="Helical" evidence="2">
    <location>
        <begin position="7"/>
        <end position="24"/>
    </location>
</feature>
<organism evidence="4 5">
    <name type="scientific">Peptacetobacter hiranonis (strain DSM 13275 / JCM 10541 / KCTC 15199 / TO-931)</name>
    <name type="common">Clostridium hiranonis</name>
    <dbReference type="NCBI Taxonomy" id="500633"/>
    <lineage>
        <taxon>Bacteria</taxon>
        <taxon>Bacillati</taxon>
        <taxon>Bacillota</taxon>
        <taxon>Clostridia</taxon>
        <taxon>Peptostreptococcales</taxon>
        <taxon>Peptostreptococcaceae</taxon>
        <taxon>Peptacetobacter</taxon>
    </lineage>
</organism>
<evidence type="ECO:0000313" key="4">
    <source>
        <dbReference type="EMBL" id="EEA85347.1"/>
    </source>
</evidence>
<dbReference type="RefSeq" id="WP_006439987.1">
    <property type="nucleotide sequence ID" value="NZ_DS995356.1"/>
</dbReference>
<feature type="transmembrane region" description="Helical" evidence="2">
    <location>
        <begin position="250"/>
        <end position="269"/>
    </location>
</feature>
<dbReference type="Pfam" id="PF00892">
    <property type="entry name" value="EamA"/>
    <property type="match status" value="2"/>
</dbReference>
<reference evidence="4 5" key="1">
    <citation type="submission" date="2008-09" db="EMBL/GenBank/DDBJ databases">
        <authorList>
            <person name="Fulton L."/>
            <person name="Clifton S."/>
            <person name="Fulton B."/>
            <person name="Xu J."/>
            <person name="Minx P."/>
            <person name="Pepin K.H."/>
            <person name="Johnson M."/>
            <person name="Thiruvilangam P."/>
            <person name="Bhonagiri V."/>
            <person name="Nash W.E."/>
            <person name="Mardis E.R."/>
            <person name="Wilson R.K."/>
        </authorList>
    </citation>
    <scope>NUCLEOTIDE SEQUENCE [LARGE SCALE GENOMIC DNA]</scope>
    <source>
        <strain evidence="4 5">DSM 13275</strain>
    </source>
</reference>
<proteinExistence type="inferred from homology"/>
<dbReference type="HOGENOM" id="CLU_033863_9_1_9"/>
<dbReference type="InterPro" id="IPR037185">
    <property type="entry name" value="EmrE-like"/>
</dbReference>
<dbReference type="PANTHER" id="PTHR22911">
    <property type="entry name" value="ACYL-MALONYL CONDENSING ENZYME-RELATED"/>
    <property type="match status" value="1"/>
</dbReference>
<dbReference type="InterPro" id="IPR000620">
    <property type="entry name" value="EamA_dom"/>
</dbReference>
<name>B6FYW6_PEPHT</name>
<reference evidence="4 5" key="2">
    <citation type="submission" date="2008-10" db="EMBL/GenBank/DDBJ databases">
        <title>Draft genome sequence of Clostridium hiranonis (DSM 13275).</title>
        <authorList>
            <person name="Sudarsanam P."/>
            <person name="Ley R."/>
            <person name="Guruge J."/>
            <person name="Turnbaugh P.J."/>
            <person name="Mahowald M."/>
            <person name="Liep D."/>
            <person name="Gordon J."/>
        </authorList>
    </citation>
    <scope>NUCLEOTIDE SEQUENCE [LARGE SCALE GENOMIC DNA]</scope>
    <source>
        <strain evidence="4 5">DSM 13275</strain>
    </source>
</reference>
<feature type="transmembrane region" description="Helical" evidence="2">
    <location>
        <begin position="68"/>
        <end position="90"/>
    </location>
</feature>
<feature type="transmembrane region" description="Helical" evidence="2">
    <location>
        <begin position="127"/>
        <end position="147"/>
    </location>
</feature>
<evidence type="ECO:0000256" key="2">
    <source>
        <dbReference type="SAM" id="Phobius"/>
    </source>
</evidence>
<protein>
    <recommendedName>
        <fullName evidence="3">EamA domain-containing protein</fullName>
    </recommendedName>
</protein>
<keyword evidence="2" id="KW-0812">Transmembrane</keyword>
<dbReference type="AlphaFoldDB" id="B6FYW6"/>
<dbReference type="PANTHER" id="PTHR22911:SF133">
    <property type="entry name" value="MEMBRANE PROTEIN"/>
    <property type="match status" value="1"/>
</dbReference>
<dbReference type="eggNOG" id="COG0697">
    <property type="taxonomic scope" value="Bacteria"/>
</dbReference>
<evidence type="ECO:0000313" key="5">
    <source>
        <dbReference type="Proteomes" id="UP000003178"/>
    </source>
</evidence>
<comment type="similarity">
    <text evidence="1">Belongs to the EamA transporter family.</text>
</comment>
<feature type="transmembrane region" description="Helical" evidence="2">
    <location>
        <begin position="96"/>
        <end position="118"/>
    </location>
</feature>
<feature type="transmembrane region" description="Helical" evidence="2">
    <location>
        <begin position="184"/>
        <end position="210"/>
    </location>
</feature>
<sequence>MGDRKKGITLVLIATTFWGMMGINSRTLSLAGLSAMDIAFIRCSIAGVLFTIYMLIRKPEELKQKLSGILVGCLYGVVCFVLGFMTYNVSVERVPISVATVLMFTNPIWVSIFGAVVFKDKMTKKKVLVICMCIVGCICISDVMSTGGANLDVIGIAAGLINGMTFAMQIIIPRFFEGKYSKDAILVYGFISSTVVLSFFTDFSNIAAAVTGPNSMVVIANMLAISVLSTFIASTFYVKSTEYIETQVTSILVSLEPILGSIFAFFIFGETMSQTQLLGAAIVILAACILETDLSKITEKIMLPFSSKQIK</sequence>
<dbReference type="Proteomes" id="UP000003178">
    <property type="component" value="Unassembled WGS sequence"/>
</dbReference>
<comment type="caution">
    <text evidence="4">The sequence shown here is derived from an EMBL/GenBank/DDBJ whole genome shotgun (WGS) entry which is preliminary data.</text>
</comment>
<keyword evidence="5" id="KW-1185">Reference proteome</keyword>
<keyword evidence="2" id="KW-1133">Transmembrane helix</keyword>